<reference evidence="2 3" key="1">
    <citation type="journal article" date="2011" name="Cell">
        <title>The monarch butterfly genome yields insights into long-distance migration.</title>
        <authorList>
            <person name="Zhan S."/>
            <person name="Merlin C."/>
            <person name="Boore J.L."/>
            <person name="Reppert S.M."/>
        </authorList>
    </citation>
    <scope>NUCLEOTIDE SEQUENCE [LARGE SCALE GENOMIC DNA]</scope>
    <source>
        <strain evidence="2">F-2</strain>
    </source>
</reference>
<feature type="transmembrane region" description="Helical" evidence="1">
    <location>
        <begin position="29"/>
        <end position="52"/>
    </location>
</feature>
<dbReference type="EMBL" id="AGBW02009274">
    <property type="protein sequence ID" value="OWR51202.1"/>
    <property type="molecule type" value="Genomic_DNA"/>
</dbReference>
<dbReference type="Gene3D" id="1.20.1070.10">
    <property type="entry name" value="Rhodopsin 7-helix transmembrane proteins"/>
    <property type="match status" value="1"/>
</dbReference>
<organism evidence="2 3">
    <name type="scientific">Danaus plexippus plexippus</name>
    <dbReference type="NCBI Taxonomy" id="278856"/>
    <lineage>
        <taxon>Eukaryota</taxon>
        <taxon>Metazoa</taxon>
        <taxon>Ecdysozoa</taxon>
        <taxon>Arthropoda</taxon>
        <taxon>Hexapoda</taxon>
        <taxon>Insecta</taxon>
        <taxon>Pterygota</taxon>
        <taxon>Neoptera</taxon>
        <taxon>Endopterygota</taxon>
        <taxon>Lepidoptera</taxon>
        <taxon>Glossata</taxon>
        <taxon>Ditrysia</taxon>
        <taxon>Papilionoidea</taxon>
        <taxon>Nymphalidae</taxon>
        <taxon>Danainae</taxon>
        <taxon>Danaini</taxon>
        <taxon>Danaina</taxon>
        <taxon>Danaus</taxon>
        <taxon>Danaus</taxon>
    </lineage>
</organism>
<dbReference type="AlphaFoldDB" id="A0A212FBT9"/>
<dbReference type="PANTHER" id="PTHR47154:SF2">
    <property type="entry name" value="G-PROTEIN COUPLED RECEPTOR MTH-RELATED"/>
    <property type="match status" value="1"/>
</dbReference>
<keyword evidence="1" id="KW-0472">Membrane</keyword>
<sequence>MIISCVFILATVAVYGWLPELRNLHGRVLMAYLLCLFVGFAFLAAMQILLVIDNISTDCCIAF</sequence>
<evidence type="ECO:0000313" key="3">
    <source>
        <dbReference type="Proteomes" id="UP000007151"/>
    </source>
</evidence>
<dbReference type="KEGG" id="dpl:KGM_207709A"/>
<evidence type="ECO:0000313" key="2">
    <source>
        <dbReference type="EMBL" id="OWR51202.1"/>
    </source>
</evidence>
<dbReference type="InParanoid" id="A0A212FBT9"/>
<comment type="caution">
    <text evidence="2">The sequence shown here is derived from an EMBL/GenBank/DDBJ whole genome shotgun (WGS) entry which is preliminary data.</text>
</comment>
<dbReference type="Proteomes" id="UP000007151">
    <property type="component" value="Unassembled WGS sequence"/>
</dbReference>
<name>A0A212FBT9_DANPL</name>
<protein>
    <submittedName>
        <fullName evidence="2">G protein-coupled receptor</fullName>
    </submittedName>
</protein>
<dbReference type="InterPro" id="IPR051384">
    <property type="entry name" value="Mth_GPCR"/>
</dbReference>
<dbReference type="GO" id="GO:0005886">
    <property type="term" value="C:plasma membrane"/>
    <property type="evidence" value="ECO:0007669"/>
    <property type="project" value="TreeGrafter"/>
</dbReference>
<proteinExistence type="predicted"/>
<gene>
    <name evidence="2" type="ORF">KGM_207709A</name>
</gene>
<accession>A0A212FBT9</accession>
<keyword evidence="3" id="KW-1185">Reference proteome</keyword>
<keyword evidence="1" id="KW-1133">Transmembrane helix</keyword>
<keyword evidence="1" id="KW-0812">Transmembrane</keyword>
<dbReference type="GO" id="GO:0008528">
    <property type="term" value="F:G protein-coupled peptide receptor activity"/>
    <property type="evidence" value="ECO:0007669"/>
    <property type="project" value="TreeGrafter"/>
</dbReference>
<feature type="non-terminal residue" evidence="2">
    <location>
        <position position="63"/>
    </location>
</feature>
<dbReference type="PANTHER" id="PTHR47154">
    <property type="entry name" value="G-PROTEIN COUPLED RECEPTOR MTH-RELATED"/>
    <property type="match status" value="1"/>
</dbReference>
<evidence type="ECO:0000256" key="1">
    <source>
        <dbReference type="SAM" id="Phobius"/>
    </source>
</evidence>
<keyword evidence="2" id="KW-0675">Receptor</keyword>